<accession>A0A2P1PY25</accession>
<dbReference type="AlphaFoldDB" id="A0A2P1PY25"/>
<reference evidence="1 2" key="1">
    <citation type="submission" date="2018-03" db="EMBL/GenBank/DDBJ databases">
        <title>Ahniella affigens gen. nov., sp. nov., a gammaproteobacterium isolated from sandy soil near a stream.</title>
        <authorList>
            <person name="Ko Y."/>
            <person name="Kim J.-H."/>
        </authorList>
    </citation>
    <scope>NUCLEOTIDE SEQUENCE [LARGE SCALE GENOMIC DNA]</scope>
    <source>
        <strain evidence="1 2">D13</strain>
    </source>
</reference>
<reference evidence="1 2" key="2">
    <citation type="submission" date="2018-03" db="EMBL/GenBank/DDBJ databases">
        <authorList>
            <person name="Keele B.F."/>
        </authorList>
    </citation>
    <scope>NUCLEOTIDE SEQUENCE [LARGE SCALE GENOMIC DNA]</scope>
    <source>
        <strain evidence="1 2">D13</strain>
    </source>
</reference>
<protein>
    <submittedName>
        <fullName evidence="1">Uncharacterized protein</fullName>
    </submittedName>
</protein>
<keyword evidence="2" id="KW-1185">Reference proteome</keyword>
<evidence type="ECO:0000313" key="1">
    <source>
        <dbReference type="EMBL" id="AVP99757.1"/>
    </source>
</evidence>
<name>A0A2P1PY25_9GAMM</name>
<gene>
    <name evidence="1" type="ORF">C7S18_22410</name>
</gene>
<dbReference type="KEGG" id="xba:C7S18_22410"/>
<dbReference type="Proteomes" id="UP000241074">
    <property type="component" value="Chromosome"/>
</dbReference>
<proteinExistence type="predicted"/>
<evidence type="ECO:0000313" key="2">
    <source>
        <dbReference type="Proteomes" id="UP000241074"/>
    </source>
</evidence>
<sequence length="100" mass="11343">MSQDLITQWWLATLGDRLIWARLRELEEGQFELLSSNGYTTFPDEDSARAALLDAEYRELDGFDEDDALALGSTLDDLIPPEGDEDEIAESLIQLIEKPR</sequence>
<organism evidence="1 2">
    <name type="scientific">Ahniella affigens</name>
    <dbReference type="NCBI Taxonomy" id="2021234"/>
    <lineage>
        <taxon>Bacteria</taxon>
        <taxon>Pseudomonadati</taxon>
        <taxon>Pseudomonadota</taxon>
        <taxon>Gammaproteobacteria</taxon>
        <taxon>Lysobacterales</taxon>
        <taxon>Rhodanobacteraceae</taxon>
        <taxon>Ahniella</taxon>
    </lineage>
</organism>
<dbReference type="OrthoDB" id="5966186at2"/>
<dbReference type="EMBL" id="CP027860">
    <property type="protein sequence ID" value="AVP99757.1"/>
    <property type="molecule type" value="Genomic_DNA"/>
</dbReference>
<dbReference type="RefSeq" id="WP_106893676.1">
    <property type="nucleotide sequence ID" value="NZ_CP027860.1"/>
</dbReference>